<feature type="region of interest" description="Disordered" evidence="1">
    <location>
        <begin position="292"/>
        <end position="353"/>
    </location>
</feature>
<organism evidence="3 4">
    <name type="scientific">Exophiala dermatitidis</name>
    <name type="common">Black yeast-like fungus</name>
    <name type="synonym">Wangiella dermatitidis</name>
    <dbReference type="NCBI Taxonomy" id="5970"/>
    <lineage>
        <taxon>Eukaryota</taxon>
        <taxon>Fungi</taxon>
        <taxon>Dikarya</taxon>
        <taxon>Ascomycota</taxon>
        <taxon>Pezizomycotina</taxon>
        <taxon>Eurotiomycetes</taxon>
        <taxon>Chaetothyriomycetidae</taxon>
        <taxon>Chaetothyriales</taxon>
        <taxon>Herpotrichiellaceae</taxon>
        <taxon>Exophiala</taxon>
    </lineage>
</organism>
<evidence type="ECO:0000313" key="3">
    <source>
        <dbReference type="EMBL" id="KAJ8994106.1"/>
    </source>
</evidence>
<feature type="compositionally biased region" description="Basic and acidic residues" evidence="1">
    <location>
        <begin position="336"/>
        <end position="353"/>
    </location>
</feature>
<dbReference type="PANTHER" id="PTHR35184">
    <property type="entry name" value="YALI0C10208P"/>
    <property type="match status" value="1"/>
</dbReference>
<evidence type="ECO:0008006" key="5">
    <source>
        <dbReference type="Google" id="ProtNLM"/>
    </source>
</evidence>
<feature type="transmembrane region" description="Helical" evidence="2">
    <location>
        <begin position="68"/>
        <end position="90"/>
    </location>
</feature>
<feature type="transmembrane region" description="Helical" evidence="2">
    <location>
        <begin position="140"/>
        <end position="163"/>
    </location>
</feature>
<accession>A0AAN6F182</accession>
<feature type="transmembrane region" description="Helical" evidence="2">
    <location>
        <begin position="183"/>
        <end position="201"/>
    </location>
</feature>
<gene>
    <name evidence="3" type="ORF">HRR80_002601</name>
</gene>
<dbReference type="PANTHER" id="PTHR35184:SF1">
    <property type="entry name" value="INTEGRAL MEMBRANE PROTEIN"/>
    <property type="match status" value="1"/>
</dbReference>
<keyword evidence="2" id="KW-0812">Transmembrane</keyword>
<keyword evidence="2" id="KW-1133">Transmembrane helix</keyword>
<evidence type="ECO:0000256" key="2">
    <source>
        <dbReference type="SAM" id="Phobius"/>
    </source>
</evidence>
<reference evidence="3" key="1">
    <citation type="submission" date="2023-01" db="EMBL/GenBank/DDBJ databases">
        <title>Exophiala dermititidis isolated from Cystic Fibrosis Patient.</title>
        <authorList>
            <person name="Kurbessoian T."/>
            <person name="Crocker A."/>
            <person name="Murante D."/>
            <person name="Hogan D.A."/>
            <person name="Stajich J.E."/>
        </authorList>
    </citation>
    <scope>NUCLEOTIDE SEQUENCE</scope>
    <source>
        <strain evidence="3">Ex8</strain>
    </source>
</reference>
<comment type="caution">
    <text evidence="3">The sequence shown here is derived from an EMBL/GenBank/DDBJ whole genome shotgun (WGS) entry which is preliminary data.</text>
</comment>
<keyword evidence="2" id="KW-0472">Membrane</keyword>
<proteinExistence type="predicted"/>
<dbReference type="Proteomes" id="UP001161757">
    <property type="component" value="Unassembled WGS sequence"/>
</dbReference>
<feature type="compositionally biased region" description="Polar residues" evidence="1">
    <location>
        <begin position="308"/>
        <end position="323"/>
    </location>
</feature>
<sequence>MSQQLSQQQQQQGPPYAPRTAAVGGVPTVGVDVPICSVFLFLFALGAAGNMTLLLVNRKRGHKFLMSGLMFGFCMARITAMVLRIVWACYPHDVQVAMAAMIFVAAGVLILFLINVIFAQRILRAAHPHFGWHKMLTASFGFMYGLILAFLAIVITGTVQSFYTLSARTHRIDRDLQMAASGYFVFISFLPIPMVILGLIVPRKTRVEKFGIGRWRTKIAILLTSSVLLCLGASFRAATTFKNPRPRNDPAWYHEKWCFYFFNFTIEAIVIYLYLLLRVDLRFHVPDGSKGPGDYAAGSRDQEKQQEESTSLDLRRSPSSITRVLSEEEVFDDMPPVDRRSSRRSTKESESAV</sequence>
<evidence type="ECO:0000256" key="1">
    <source>
        <dbReference type="SAM" id="MobiDB-lite"/>
    </source>
</evidence>
<feature type="transmembrane region" description="Helical" evidence="2">
    <location>
        <begin position="221"/>
        <end position="239"/>
    </location>
</feature>
<dbReference type="EMBL" id="JAJGCB010000003">
    <property type="protein sequence ID" value="KAJ8994106.1"/>
    <property type="molecule type" value="Genomic_DNA"/>
</dbReference>
<feature type="transmembrane region" description="Helical" evidence="2">
    <location>
        <begin position="38"/>
        <end position="56"/>
    </location>
</feature>
<dbReference type="InterPro" id="IPR021460">
    <property type="entry name" value="DUF3112"/>
</dbReference>
<protein>
    <recommendedName>
        <fullName evidence="5">Family c-likeg-protein-coupled receptor protein</fullName>
    </recommendedName>
</protein>
<feature type="transmembrane region" description="Helical" evidence="2">
    <location>
        <begin position="259"/>
        <end position="277"/>
    </location>
</feature>
<dbReference type="Pfam" id="PF11309">
    <property type="entry name" value="DUF3112"/>
    <property type="match status" value="1"/>
</dbReference>
<evidence type="ECO:0000313" key="4">
    <source>
        <dbReference type="Proteomes" id="UP001161757"/>
    </source>
</evidence>
<feature type="transmembrane region" description="Helical" evidence="2">
    <location>
        <begin position="96"/>
        <end position="119"/>
    </location>
</feature>
<name>A0AAN6F182_EXODE</name>
<dbReference type="AlphaFoldDB" id="A0AAN6F182"/>